<evidence type="ECO:0000256" key="1">
    <source>
        <dbReference type="SAM" id="Coils"/>
    </source>
</evidence>
<reference evidence="4" key="3">
    <citation type="submission" date="2015-06" db="UniProtKB">
        <authorList>
            <consortium name="EnsemblMetazoa"/>
        </authorList>
    </citation>
    <scope>IDENTIFICATION</scope>
</reference>
<accession>R7T963</accession>
<feature type="region of interest" description="Disordered" evidence="2">
    <location>
        <begin position="1"/>
        <end position="22"/>
    </location>
</feature>
<reference evidence="5" key="1">
    <citation type="submission" date="2012-12" db="EMBL/GenBank/DDBJ databases">
        <authorList>
            <person name="Hellsten U."/>
            <person name="Grimwood J."/>
            <person name="Chapman J.A."/>
            <person name="Shapiro H."/>
            <person name="Aerts A."/>
            <person name="Otillar R.P."/>
            <person name="Terry A.Y."/>
            <person name="Boore J.L."/>
            <person name="Simakov O."/>
            <person name="Marletaz F."/>
            <person name="Cho S.-J."/>
            <person name="Edsinger-Gonzales E."/>
            <person name="Havlak P."/>
            <person name="Kuo D.-H."/>
            <person name="Larsson T."/>
            <person name="Lv J."/>
            <person name="Arendt D."/>
            <person name="Savage R."/>
            <person name="Osoegawa K."/>
            <person name="de Jong P."/>
            <person name="Lindberg D.R."/>
            <person name="Seaver E.C."/>
            <person name="Weisblat D.A."/>
            <person name="Putnam N.H."/>
            <person name="Grigoriev I.V."/>
            <person name="Rokhsar D.S."/>
        </authorList>
    </citation>
    <scope>NUCLEOTIDE SEQUENCE</scope>
    <source>
        <strain evidence="5">I ESC-2004</strain>
    </source>
</reference>
<gene>
    <name evidence="3" type="ORF">CAPTEDRAFT_197758</name>
</gene>
<dbReference type="AlphaFoldDB" id="R7T963"/>
<feature type="coiled-coil region" evidence="1">
    <location>
        <begin position="50"/>
        <end position="84"/>
    </location>
</feature>
<sequence length="380" mass="43269">MSEQQTPSLDSTEQPAPSPNQPVYITKAEMDAIVVKAVQQATEDIANLCTKKLLALEEKYKQKIQDLEAQVRTAERHGNQLEQHSRRSHLRTWGLELAPGQNCKTAVASLVRQLKGPNGSPIQCRESDIDAAHPLPTKTRVKHPISTSTPSPSAPCIIVRFHQRELWDDVIRARRQLKGRGRIAIQEDLTSKNHQLLQKLSKKDYVESAWSWEGKIYAKLKDQNQPRRQPSNHNNVLIRFTNEFGVLLNSLRQNNFESVIADSVVSHGFLPKIINPTRFTDHRGTLLDNFFCKVSPAYAKTMAGIMITKLSDLQGCFVTIDCLKKSKVHNRYITITKKVTDFNKKFFQFPVYVIFSNKRGNPFRKTALNSLVFGNKFRSH</sequence>
<dbReference type="EMBL" id="AMQN01014486">
    <property type="status" value="NOT_ANNOTATED_CDS"/>
    <property type="molecule type" value="Genomic_DNA"/>
</dbReference>
<evidence type="ECO:0000313" key="3">
    <source>
        <dbReference type="EMBL" id="ELT90239.1"/>
    </source>
</evidence>
<proteinExistence type="predicted"/>
<evidence type="ECO:0000256" key="2">
    <source>
        <dbReference type="SAM" id="MobiDB-lite"/>
    </source>
</evidence>
<protein>
    <submittedName>
        <fullName evidence="3 4">Uncharacterized protein</fullName>
    </submittedName>
</protein>
<feature type="compositionally biased region" description="Polar residues" evidence="2">
    <location>
        <begin position="1"/>
        <end position="15"/>
    </location>
</feature>
<evidence type="ECO:0000313" key="4">
    <source>
        <dbReference type="EnsemblMetazoa" id="CapteP197758"/>
    </source>
</evidence>
<dbReference type="EnsemblMetazoa" id="CapteT197758">
    <property type="protein sequence ID" value="CapteP197758"/>
    <property type="gene ID" value="CapteG197758"/>
</dbReference>
<keyword evidence="5" id="KW-1185">Reference proteome</keyword>
<dbReference type="HOGENOM" id="CLU_728143_0_0_1"/>
<organism evidence="3">
    <name type="scientific">Capitella teleta</name>
    <name type="common">Polychaete worm</name>
    <dbReference type="NCBI Taxonomy" id="283909"/>
    <lineage>
        <taxon>Eukaryota</taxon>
        <taxon>Metazoa</taxon>
        <taxon>Spiralia</taxon>
        <taxon>Lophotrochozoa</taxon>
        <taxon>Annelida</taxon>
        <taxon>Polychaeta</taxon>
        <taxon>Sedentaria</taxon>
        <taxon>Scolecida</taxon>
        <taxon>Capitellidae</taxon>
        <taxon>Capitella</taxon>
    </lineage>
</organism>
<evidence type="ECO:0000313" key="5">
    <source>
        <dbReference type="Proteomes" id="UP000014760"/>
    </source>
</evidence>
<dbReference type="Proteomes" id="UP000014760">
    <property type="component" value="Unassembled WGS sequence"/>
</dbReference>
<keyword evidence="1" id="KW-0175">Coiled coil</keyword>
<name>R7T963_CAPTE</name>
<dbReference type="EMBL" id="KB311001">
    <property type="protein sequence ID" value="ELT90239.1"/>
    <property type="molecule type" value="Genomic_DNA"/>
</dbReference>
<dbReference type="OrthoDB" id="6062651at2759"/>
<reference evidence="3 5" key="2">
    <citation type="journal article" date="2013" name="Nature">
        <title>Insights into bilaterian evolution from three spiralian genomes.</title>
        <authorList>
            <person name="Simakov O."/>
            <person name="Marletaz F."/>
            <person name="Cho S.J."/>
            <person name="Edsinger-Gonzales E."/>
            <person name="Havlak P."/>
            <person name="Hellsten U."/>
            <person name="Kuo D.H."/>
            <person name="Larsson T."/>
            <person name="Lv J."/>
            <person name="Arendt D."/>
            <person name="Savage R."/>
            <person name="Osoegawa K."/>
            <person name="de Jong P."/>
            <person name="Grimwood J."/>
            <person name="Chapman J.A."/>
            <person name="Shapiro H."/>
            <person name="Aerts A."/>
            <person name="Otillar R.P."/>
            <person name="Terry A.Y."/>
            <person name="Boore J.L."/>
            <person name="Grigoriev I.V."/>
            <person name="Lindberg D.R."/>
            <person name="Seaver E.C."/>
            <person name="Weisblat D.A."/>
            <person name="Putnam N.H."/>
            <person name="Rokhsar D.S."/>
        </authorList>
    </citation>
    <scope>NUCLEOTIDE SEQUENCE</scope>
    <source>
        <strain evidence="3 5">I ESC-2004</strain>
    </source>
</reference>